<feature type="domain" description="Radical SAM core" evidence="11">
    <location>
        <begin position="37"/>
        <end position="276"/>
    </location>
</feature>
<dbReference type="CDD" id="cd01335">
    <property type="entry name" value="Radical_SAM"/>
    <property type="match status" value="1"/>
</dbReference>
<dbReference type="OrthoDB" id="204498at2759"/>
<keyword evidence="5" id="KW-0489">Methyltransferase</keyword>
<protein>
    <recommendedName>
        <fullName evidence="11">Radical SAM core domain-containing protein</fullName>
    </recommendedName>
</protein>
<keyword evidence="4" id="KW-0963">Cytoplasm</keyword>
<comment type="caution">
    <text evidence="12">The sequence shown here is derived from an EMBL/GenBank/DDBJ whole genome shotgun (WGS) entry which is preliminary data.</text>
</comment>
<evidence type="ECO:0000259" key="11">
    <source>
        <dbReference type="PROSITE" id="PS51918"/>
    </source>
</evidence>
<dbReference type="EMBL" id="JAFCMP010000046">
    <property type="protein sequence ID" value="KAG5189668.1"/>
    <property type="molecule type" value="Genomic_DNA"/>
</dbReference>
<dbReference type="PANTHER" id="PTHR30544">
    <property type="entry name" value="23S RRNA METHYLTRANSFERASE"/>
    <property type="match status" value="1"/>
</dbReference>
<keyword evidence="7" id="KW-0949">S-adenosyl-L-methionine</keyword>
<dbReference type="GO" id="GO:0070475">
    <property type="term" value="P:rRNA base methylation"/>
    <property type="evidence" value="ECO:0007669"/>
    <property type="project" value="TreeGrafter"/>
</dbReference>
<evidence type="ECO:0000256" key="7">
    <source>
        <dbReference type="ARBA" id="ARBA00022691"/>
    </source>
</evidence>
<keyword evidence="3" id="KW-0004">4Fe-4S</keyword>
<feature type="non-terminal residue" evidence="12">
    <location>
        <position position="312"/>
    </location>
</feature>
<dbReference type="PIRSF" id="PIRSF006004">
    <property type="entry name" value="CHP00048"/>
    <property type="match status" value="1"/>
</dbReference>
<dbReference type="GO" id="GO:0005737">
    <property type="term" value="C:cytoplasm"/>
    <property type="evidence" value="ECO:0007669"/>
    <property type="project" value="UniProtKB-SubCell"/>
</dbReference>
<keyword evidence="10" id="KW-0411">Iron-sulfur</keyword>
<evidence type="ECO:0000256" key="5">
    <source>
        <dbReference type="ARBA" id="ARBA00022603"/>
    </source>
</evidence>
<dbReference type="AlphaFoldDB" id="A0A836CLG8"/>
<dbReference type="PANTHER" id="PTHR30544:SF9">
    <property type="entry name" value="RADICAL SAM SUPERFAMILY PROTEIN"/>
    <property type="match status" value="1"/>
</dbReference>
<organism evidence="12 13">
    <name type="scientific">Tribonema minus</name>
    <dbReference type="NCBI Taxonomy" id="303371"/>
    <lineage>
        <taxon>Eukaryota</taxon>
        <taxon>Sar</taxon>
        <taxon>Stramenopiles</taxon>
        <taxon>Ochrophyta</taxon>
        <taxon>PX clade</taxon>
        <taxon>Xanthophyceae</taxon>
        <taxon>Tribonematales</taxon>
        <taxon>Tribonemataceae</taxon>
        <taxon>Tribonema</taxon>
    </lineage>
</organism>
<keyword evidence="9" id="KW-0408">Iron</keyword>
<evidence type="ECO:0000256" key="3">
    <source>
        <dbReference type="ARBA" id="ARBA00022485"/>
    </source>
</evidence>
<evidence type="ECO:0000256" key="4">
    <source>
        <dbReference type="ARBA" id="ARBA00022490"/>
    </source>
</evidence>
<dbReference type="GO" id="GO:0008173">
    <property type="term" value="F:RNA methyltransferase activity"/>
    <property type="evidence" value="ECO:0007669"/>
    <property type="project" value="InterPro"/>
</dbReference>
<evidence type="ECO:0000256" key="9">
    <source>
        <dbReference type="ARBA" id="ARBA00023004"/>
    </source>
</evidence>
<sequence>APAQDGTIKLVCKASHGTALGGAVETVVIPMLQGPQQKKRYTVCVSSQVGCAMNCQFCHTGRMGLLANLQAAQIVEQVVIAKRHLNEIGDTTPITGVVFMGMGEPFDNYENVSKAVQVMTEKSGTGLRLSAGRVTVSTVGIVPRIRQFCEDPNMRANLAVSLHATEDTTRDWLVPVNQRHDLETLMQPPPGTPANGQRRLLVIQYTLLRGVNNSLEDGVRLGALARRLHCVVNLITFNDHPGTPFRRAEEHTAAAFSAAVSASGTLCTLRESKGDDGASACGQLGNMAIVAVAGRKPVPVGKAARAATASVS</sequence>
<dbReference type="SFLD" id="SFLDS00029">
    <property type="entry name" value="Radical_SAM"/>
    <property type="match status" value="1"/>
</dbReference>
<comment type="cofactor">
    <cofactor evidence="1">
        <name>[4Fe-4S] cluster</name>
        <dbReference type="ChEBI" id="CHEBI:49883"/>
    </cofactor>
</comment>
<dbReference type="InterPro" id="IPR013785">
    <property type="entry name" value="Aldolase_TIM"/>
</dbReference>
<dbReference type="Gene3D" id="3.20.20.70">
    <property type="entry name" value="Aldolase class I"/>
    <property type="match status" value="1"/>
</dbReference>
<evidence type="ECO:0000256" key="6">
    <source>
        <dbReference type="ARBA" id="ARBA00022679"/>
    </source>
</evidence>
<keyword evidence="6" id="KW-0808">Transferase</keyword>
<dbReference type="Pfam" id="PF04055">
    <property type="entry name" value="Radical_SAM"/>
    <property type="match status" value="1"/>
</dbReference>
<evidence type="ECO:0000313" key="13">
    <source>
        <dbReference type="Proteomes" id="UP000664859"/>
    </source>
</evidence>
<evidence type="ECO:0000256" key="1">
    <source>
        <dbReference type="ARBA" id="ARBA00001966"/>
    </source>
</evidence>
<dbReference type="InterPro" id="IPR007197">
    <property type="entry name" value="rSAM"/>
</dbReference>
<dbReference type="InterPro" id="IPR040072">
    <property type="entry name" value="Methyltransferase_A"/>
</dbReference>
<keyword evidence="8" id="KW-0479">Metal-binding</keyword>
<dbReference type="GO" id="GO:0030488">
    <property type="term" value="P:tRNA methylation"/>
    <property type="evidence" value="ECO:0007669"/>
    <property type="project" value="TreeGrafter"/>
</dbReference>
<dbReference type="Proteomes" id="UP000664859">
    <property type="component" value="Unassembled WGS sequence"/>
</dbReference>
<dbReference type="SUPFAM" id="SSF102114">
    <property type="entry name" value="Radical SAM enzymes"/>
    <property type="match status" value="1"/>
</dbReference>
<evidence type="ECO:0000256" key="10">
    <source>
        <dbReference type="ARBA" id="ARBA00023014"/>
    </source>
</evidence>
<keyword evidence="13" id="KW-1185">Reference proteome</keyword>
<dbReference type="InterPro" id="IPR004383">
    <property type="entry name" value="rRNA_lsu_MTrfase_RlmN/Cfr"/>
</dbReference>
<evidence type="ECO:0000256" key="8">
    <source>
        <dbReference type="ARBA" id="ARBA00022723"/>
    </source>
</evidence>
<evidence type="ECO:0000256" key="2">
    <source>
        <dbReference type="ARBA" id="ARBA00004496"/>
    </source>
</evidence>
<dbReference type="InterPro" id="IPR058240">
    <property type="entry name" value="rSAM_sf"/>
</dbReference>
<comment type="subcellular location">
    <subcellularLocation>
        <location evidence="2">Cytoplasm</location>
    </subcellularLocation>
</comment>
<dbReference type="SFLD" id="SFLDG01062">
    <property type="entry name" value="methyltransferase_(Class_A)"/>
    <property type="match status" value="1"/>
</dbReference>
<proteinExistence type="predicted"/>
<evidence type="ECO:0000313" key="12">
    <source>
        <dbReference type="EMBL" id="KAG5189668.1"/>
    </source>
</evidence>
<gene>
    <name evidence="12" type="ORF">JKP88DRAFT_160591</name>
</gene>
<dbReference type="GO" id="GO:0046872">
    <property type="term" value="F:metal ion binding"/>
    <property type="evidence" value="ECO:0007669"/>
    <property type="project" value="UniProtKB-KW"/>
</dbReference>
<dbReference type="PROSITE" id="PS51918">
    <property type="entry name" value="RADICAL_SAM"/>
    <property type="match status" value="1"/>
</dbReference>
<dbReference type="GO" id="GO:0051539">
    <property type="term" value="F:4 iron, 4 sulfur cluster binding"/>
    <property type="evidence" value="ECO:0007669"/>
    <property type="project" value="UniProtKB-KW"/>
</dbReference>
<accession>A0A836CLG8</accession>
<name>A0A836CLG8_9STRA</name>
<reference evidence="12" key="1">
    <citation type="submission" date="2021-02" db="EMBL/GenBank/DDBJ databases">
        <title>First Annotated Genome of the Yellow-green Alga Tribonema minus.</title>
        <authorList>
            <person name="Mahan K.M."/>
        </authorList>
    </citation>
    <scope>NUCLEOTIDE SEQUENCE</scope>
    <source>
        <strain evidence="12">UTEX B ZZ1240</strain>
    </source>
</reference>
<dbReference type="SFLD" id="SFLDF00275">
    <property type="entry name" value="adenosine_C2_methyltransferase"/>
    <property type="match status" value="1"/>
</dbReference>